<keyword evidence="1" id="KW-1133">Transmembrane helix</keyword>
<dbReference type="PANTHER" id="PTHR47521">
    <property type="entry name" value="SERPENTINE RECEPTOR, CLASS E (EPSILON)-RELATED"/>
    <property type="match status" value="1"/>
</dbReference>
<keyword evidence="1" id="KW-0472">Membrane</keyword>
<dbReference type="Proteomes" id="UP001432027">
    <property type="component" value="Unassembled WGS sequence"/>
</dbReference>
<keyword evidence="1" id="KW-0812">Transmembrane</keyword>
<dbReference type="AlphaFoldDB" id="A0AAV5T897"/>
<evidence type="ECO:0000256" key="1">
    <source>
        <dbReference type="SAM" id="Phobius"/>
    </source>
</evidence>
<comment type="caution">
    <text evidence="2">The sequence shown here is derived from an EMBL/GenBank/DDBJ whole genome shotgun (WGS) entry which is preliminary data.</text>
</comment>
<keyword evidence="3" id="KW-1185">Reference proteome</keyword>
<evidence type="ECO:0000313" key="3">
    <source>
        <dbReference type="Proteomes" id="UP001432027"/>
    </source>
</evidence>
<dbReference type="InterPro" id="IPR052860">
    <property type="entry name" value="NRL-GPCR1"/>
</dbReference>
<organism evidence="2 3">
    <name type="scientific">Pristionchus entomophagus</name>
    <dbReference type="NCBI Taxonomy" id="358040"/>
    <lineage>
        <taxon>Eukaryota</taxon>
        <taxon>Metazoa</taxon>
        <taxon>Ecdysozoa</taxon>
        <taxon>Nematoda</taxon>
        <taxon>Chromadorea</taxon>
        <taxon>Rhabditida</taxon>
        <taxon>Rhabditina</taxon>
        <taxon>Diplogasteromorpha</taxon>
        <taxon>Diplogasteroidea</taxon>
        <taxon>Neodiplogasteridae</taxon>
        <taxon>Pristionchus</taxon>
    </lineage>
</organism>
<protein>
    <recommendedName>
        <fullName evidence="4">G protein-coupled receptor</fullName>
    </recommendedName>
</protein>
<gene>
    <name evidence="2" type="ORF">PENTCL1PPCAC_12792</name>
</gene>
<dbReference type="PANTHER" id="PTHR47521:SF7">
    <property type="entry name" value="SERPENTINE RECEPTOR CLASS EPSILON-6"/>
    <property type="match status" value="1"/>
</dbReference>
<accession>A0AAV5T897</accession>
<proteinExistence type="predicted"/>
<feature type="transmembrane region" description="Helical" evidence="1">
    <location>
        <begin position="52"/>
        <end position="70"/>
    </location>
</feature>
<name>A0AAV5T897_9BILA</name>
<feature type="transmembrane region" description="Helical" evidence="1">
    <location>
        <begin position="21"/>
        <end position="45"/>
    </location>
</feature>
<evidence type="ECO:0008006" key="4">
    <source>
        <dbReference type="Google" id="ProtNLM"/>
    </source>
</evidence>
<sequence>MYFVNYLNRNRTGPFFPMFEIIYGVEISLIISAFVAGIIVICMTLKTRKLHLLIRLRIISGIINDLVYITSRLLVMHHEYFGLTEYVETLPLIFGTMMKQIFLGYMTLLYESSANSTLLFFLLQEAILFSLAIF</sequence>
<evidence type="ECO:0000313" key="2">
    <source>
        <dbReference type="EMBL" id="GMS90617.1"/>
    </source>
</evidence>
<dbReference type="EMBL" id="BTSX01000003">
    <property type="protein sequence ID" value="GMS90617.1"/>
    <property type="molecule type" value="Genomic_DNA"/>
</dbReference>
<reference evidence="2" key="1">
    <citation type="submission" date="2023-10" db="EMBL/GenBank/DDBJ databases">
        <title>Genome assembly of Pristionchus species.</title>
        <authorList>
            <person name="Yoshida K."/>
            <person name="Sommer R.J."/>
        </authorList>
    </citation>
    <scope>NUCLEOTIDE SEQUENCE</scope>
    <source>
        <strain evidence="2">RS0144</strain>
    </source>
</reference>